<dbReference type="PROSITE" id="PS50801">
    <property type="entry name" value="STAS"/>
    <property type="match status" value="1"/>
</dbReference>
<proteinExistence type="inferred from homology"/>
<dbReference type="PANTHER" id="PTHR33495:SF2">
    <property type="entry name" value="ANTI-SIGMA FACTOR ANTAGONIST TM_1081-RELATED"/>
    <property type="match status" value="1"/>
</dbReference>
<dbReference type="Gene3D" id="3.30.750.24">
    <property type="entry name" value="STAS domain"/>
    <property type="match status" value="1"/>
</dbReference>
<dbReference type="STRING" id="1943.AQJ64_09330"/>
<evidence type="ECO:0000313" key="5">
    <source>
        <dbReference type="Proteomes" id="UP000052982"/>
    </source>
</evidence>
<keyword evidence="5" id="KW-1185">Reference proteome</keyword>
<comment type="caution">
    <text evidence="4">The sequence shown here is derived from an EMBL/GenBank/DDBJ whole genome shotgun (WGS) entry which is preliminary data.</text>
</comment>
<sequence length="119" mass="12580">MTPPANPHARTRVNGPCTVVELTGEIDLATAGFVADQLDAVTAAAAVDVLVDLRGVGFFDCSGLRVLCRAQDRAVRGGGRLRVVCDQPSLHRLFRATGLLGRFPPLASLPDGVTDNRTE</sequence>
<dbReference type="AlphaFoldDB" id="A0A101T5H6"/>
<gene>
    <name evidence="4" type="ORF">AQJ64_09330</name>
</gene>
<dbReference type="RefSeq" id="WP_055631614.1">
    <property type="nucleotide sequence ID" value="NZ_KQ948765.1"/>
</dbReference>
<evidence type="ECO:0000259" key="3">
    <source>
        <dbReference type="PROSITE" id="PS50801"/>
    </source>
</evidence>
<accession>A0A101T5H6</accession>
<dbReference type="GO" id="GO:0043856">
    <property type="term" value="F:anti-sigma factor antagonist activity"/>
    <property type="evidence" value="ECO:0007669"/>
    <property type="project" value="InterPro"/>
</dbReference>
<dbReference type="InterPro" id="IPR003658">
    <property type="entry name" value="Anti-sigma_ant"/>
</dbReference>
<name>A0A101T5H6_9ACTN</name>
<dbReference type="Proteomes" id="UP000052982">
    <property type="component" value="Unassembled WGS sequence"/>
</dbReference>
<dbReference type="OrthoDB" id="4284170at2"/>
<dbReference type="NCBIfam" id="TIGR00377">
    <property type="entry name" value="ant_ant_sig"/>
    <property type="match status" value="1"/>
</dbReference>
<dbReference type="InterPro" id="IPR002645">
    <property type="entry name" value="STAS_dom"/>
</dbReference>
<dbReference type="CDD" id="cd07043">
    <property type="entry name" value="STAS_anti-anti-sigma_factors"/>
    <property type="match status" value="1"/>
</dbReference>
<dbReference type="PANTHER" id="PTHR33495">
    <property type="entry name" value="ANTI-SIGMA FACTOR ANTAGONIST TM_1081-RELATED-RELATED"/>
    <property type="match status" value="1"/>
</dbReference>
<dbReference type="InterPro" id="IPR036513">
    <property type="entry name" value="STAS_dom_sf"/>
</dbReference>
<reference evidence="4 5" key="1">
    <citation type="submission" date="2015-10" db="EMBL/GenBank/DDBJ databases">
        <title>Draft genome sequence of Streptomyces griseoruber DSM 40281, type strain for the species Streptomyces griseoruber.</title>
        <authorList>
            <person name="Ruckert C."/>
            <person name="Winkler A."/>
            <person name="Kalinowski J."/>
            <person name="Kampfer P."/>
            <person name="Glaeser S."/>
        </authorList>
    </citation>
    <scope>NUCLEOTIDE SEQUENCE [LARGE SCALE GENOMIC DNA]</scope>
    <source>
        <strain evidence="4 5">DSM 40281</strain>
    </source>
</reference>
<comment type="similarity">
    <text evidence="1 2">Belongs to the anti-sigma-factor antagonist family.</text>
</comment>
<evidence type="ECO:0000313" key="4">
    <source>
        <dbReference type="EMBL" id="KUN86227.1"/>
    </source>
</evidence>
<dbReference type="Pfam" id="PF01740">
    <property type="entry name" value="STAS"/>
    <property type="match status" value="1"/>
</dbReference>
<dbReference type="EMBL" id="LMWW01000010">
    <property type="protein sequence ID" value="KUN86227.1"/>
    <property type="molecule type" value="Genomic_DNA"/>
</dbReference>
<evidence type="ECO:0000256" key="1">
    <source>
        <dbReference type="ARBA" id="ARBA00009013"/>
    </source>
</evidence>
<protein>
    <recommendedName>
        <fullName evidence="2">Anti-sigma factor antagonist</fullName>
    </recommendedName>
</protein>
<feature type="domain" description="STAS" evidence="3">
    <location>
        <begin position="7"/>
        <end position="116"/>
    </location>
</feature>
<evidence type="ECO:0000256" key="2">
    <source>
        <dbReference type="RuleBase" id="RU003749"/>
    </source>
</evidence>
<organism evidence="4 5">
    <name type="scientific">Streptomyces griseoruber</name>
    <dbReference type="NCBI Taxonomy" id="1943"/>
    <lineage>
        <taxon>Bacteria</taxon>
        <taxon>Bacillati</taxon>
        <taxon>Actinomycetota</taxon>
        <taxon>Actinomycetes</taxon>
        <taxon>Kitasatosporales</taxon>
        <taxon>Streptomycetaceae</taxon>
        <taxon>Streptomyces</taxon>
    </lineage>
</organism>
<dbReference type="SUPFAM" id="SSF52091">
    <property type="entry name" value="SpoIIaa-like"/>
    <property type="match status" value="1"/>
</dbReference>